<proteinExistence type="predicted"/>
<accession>A0AAV7WWR9</accession>
<name>A0AAV7WWR9_PLEWA</name>
<evidence type="ECO:0000313" key="3">
    <source>
        <dbReference type="Proteomes" id="UP001066276"/>
    </source>
</evidence>
<evidence type="ECO:0000313" key="2">
    <source>
        <dbReference type="EMBL" id="KAJ1217112.1"/>
    </source>
</evidence>
<dbReference type="EMBL" id="JANPWB010000001">
    <property type="protein sequence ID" value="KAJ1217112.1"/>
    <property type="molecule type" value="Genomic_DNA"/>
</dbReference>
<gene>
    <name evidence="2" type="ORF">NDU88_004707</name>
</gene>
<organism evidence="2 3">
    <name type="scientific">Pleurodeles waltl</name>
    <name type="common">Iberian ribbed newt</name>
    <dbReference type="NCBI Taxonomy" id="8319"/>
    <lineage>
        <taxon>Eukaryota</taxon>
        <taxon>Metazoa</taxon>
        <taxon>Chordata</taxon>
        <taxon>Craniata</taxon>
        <taxon>Vertebrata</taxon>
        <taxon>Euteleostomi</taxon>
        <taxon>Amphibia</taxon>
        <taxon>Batrachia</taxon>
        <taxon>Caudata</taxon>
        <taxon>Salamandroidea</taxon>
        <taxon>Salamandridae</taxon>
        <taxon>Pleurodelinae</taxon>
        <taxon>Pleurodeles</taxon>
    </lineage>
</organism>
<sequence length="191" mass="19067">MKCQACVTPLATSDILLSGRVWSPQAPALVGRPQARHGAQAPRARSDVDRALPFSKGSLGPSRQAAPLPEGRRQRRPSTVGGARHSAGPGAAASTLLQGRSAASGLLGTDPPSATGDPGAVPQGSAASQQSSGGAGPRRQTAPSPAEAAGVGPAARQLSNREEGSNSVRSEAAAAGRAPGQLGGRHLTREE</sequence>
<dbReference type="AlphaFoldDB" id="A0AAV7WWR9"/>
<evidence type="ECO:0000256" key="1">
    <source>
        <dbReference type="SAM" id="MobiDB-lite"/>
    </source>
</evidence>
<dbReference type="Proteomes" id="UP001066276">
    <property type="component" value="Chromosome 1_1"/>
</dbReference>
<keyword evidence="3" id="KW-1185">Reference proteome</keyword>
<reference evidence="2" key="1">
    <citation type="journal article" date="2022" name="bioRxiv">
        <title>Sequencing and chromosome-scale assembly of the giantPleurodeles waltlgenome.</title>
        <authorList>
            <person name="Brown T."/>
            <person name="Elewa A."/>
            <person name="Iarovenko S."/>
            <person name="Subramanian E."/>
            <person name="Araus A.J."/>
            <person name="Petzold A."/>
            <person name="Susuki M."/>
            <person name="Suzuki K.-i.T."/>
            <person name="Hayashi T."/>
            <person name="Toyoda A."/>
            <person name="Oliveira C."/>
            <person name="Osipova E."/>
            <person name="Leigh N.D."/>
            <person name="Simon A."/>
            <person name="Yun M.H."/>
        </authorList>
    </citation>
    <scope>NUCLEOTIDE SEQUENCE</scope>
    <source>
        <strain evidence="2">20211129_DDA</strain>
        <tissue evidence="2">Liver</tissue>
    </source>
</reference>
<feature type="compositionally biased region" description="Low complexity" evidence="1">
    <location>
        <begin position="123"/>
        <end position="132"/>
    </location>
</feature>
<protein>
    <submittedName>
        <fullName evidence="2">Uncharacterized protein</fullName>
    </submittedName>
</protein>
<feature type="region of interest" description="Disordered" evidence="1">
    <location>
        <begin position="28"/>
        <end position="191"/>
    </location>
</feature>
<comment type="caution">
    <text evidence="2">The sequence shown here is derived from an EMBL/GenBank/DDBJ whole genome shotgun (WGS) entry which is preliminary data.</text>
</comment>